<evidence type="ECO:0000313" key="4">
    <source>
        <dbReference type="Proteomes" id="UP000799444"/>
    </source>
</evidence>
<evidence type="ECO:0000313" key="3">
    <source>
        <dbReference type="EMBL" id="KAF2741067.1"/>
    </source>
</evidence>
<evidence type="ECO:0000256" key="1">
    <source>
        <dbReference type="SAM" id="Coils"/>
    </source>
</evidence>
<protein>
    <submittedName>
        <fullName evidence="3">Uncharacterized protein</fullName>
    </submittedName>
</protein>
<feature type="compositionally biased region" description="Polar residues" evidence="2">
    <location>
        <begin position="89"/>
        <end position="105"/>
    </location>
</feature>
<feature type="region of interest" description="Disordered" evidence="2">
    <location>
        <begin position="335"/>
        <end position="418"/>
    </location>
</feature>
<feature type="region of interest" description="Disordered" evidence="2">
    <location>
        <begin position="157"/>
        <end position="196"/>
    </location>
</feature>
<dbReference type="OrthoDB" id="3799096at2759"/>
<sequence>MDDNNSSRIIAGRRDPHRLTFRFPGPVVIQAHIMPPEQGDYRNPAPDPGSQQQPLAATSMAERASNPRAKRVSNPRSLRFGRPPVRPNLRTNFSNLPSYATTPGSSARPGYSPDFTWRANFGGATSLLSNALPNPYSPPGFSNDGSQAQMAGIDRHDVNGVSSNHEGSIASPEHSSEDAGTRPNPPTQLRRAHRPTPLNMADIRAVNYSVENAFVQTPGRPQIARDQQSPSEPILSANLANFDPDRVATWRNGATTLDQSLLHSPDTPRPFTDAEMGMPYSQQRIKRTTTTISEESQSSFTTAYCVPANASRDGLGSIDGPVYASLAEMHRAQEQVRRGRDLPPLQVPGGMTIDRGPPARGNRGAAPRLEDGPRPNLQAGPSETIAREPTKTDTPSLRRIREVPDIREKSSRQEHHDKLQAAAIKAATDDPQTYTSEGLAAVMAKIFGPDRVPDDVMETLPTPAWPLPDAPSSAANEQATTVSLTAKDTGYVTGYITTLLERMNPDGARFGILVNECTRLQALKTVAENRVKAAEKEVATIRGELLDLIEDNELEKAGLQMDINHWFALWQGAIEREEGLEAFVKFAASMAAEDKREQVLAAARAAGLKIEGLEERDDDQGLNGGTV</sequence>
<accession>A0A9P4RCP9</accession>
<proteinExistence type="predicted"/>
<keyword evidence="1" id="KW-0175">Coiled coil</keyword>
<gene>
    <name evidence="3" type="ORF">EJ04DRAFT_571790</name>
</gene>
<reference evidence="3" key="1">
    <citation type="journal article" date="2020" name="Stud. Mycol.">
        <title>101 Dothideomycetes genomes: a test case for predicting lifestyles and emergence of pathogens.</title>
        <authorList>
            <person name="Haridas S."/>
            <person name="Albert R."/>
            <person name="Binder M."/>
            <person name="Bloem J."/>
            <person name="Labutti K."/>
            <person name="Salamov A."/>
            <person name="Andreopoulos B."/>
            <person name="Baker S."/>
            <person name="Barry K."/>
            <person name="Bills G."/>
            <person name="Bluhm B."/>
            <person name="Cannon C."/>
            <person name="Castanera R."/>
            <person name="Culley D."/>
            <person name="Daum C."/>
            <person name="Ezra D."/>
            <person name="Gonzalez J."/>
            <person name="Henrissat B."/>
            <person name="Kuo A."/>
            <person name="Liang C."/>
            <person name="Lipzen A."/>
            <person name="Lutzoni F."/>
            <person name="Magnuson J."/>
            <person name="Mondo S."/>
            <person name="Nolan M."/>
            <person name="Ohm R."/>
            <person name="Pangilinan J."/>
            <person name="Park H.-J."/>
            <person name="Ramirez L."/>
            <person name="Alfaro M."/>
            <person name="Sun H."/>
            <person name="Tritt A."/>
            <person name="Yoshinaga Y."/>
            <person name="Zwiers L.-H."/>
            <person name="Turgeon B."/>
            <person name="Goodwin S."/>
            <person name="Spatafora J."/>
            <person name="Crous P."/>
            <person name="Grigoriev I."/>
        </authorList>
    </citation>
    <scope>NUCLEOTIDE SEQUENCE</scope>
    <source>
        <strain evidence="3">CBS 125425</strain>
    </source>
</reference>
<feature type="compositionally biased region" description="Basic and acidic residues" evidence="2">
    <location>
        <begin position="399"/>
        <end position="418"/>
    </location>
</feature>
<organism evidence="3 4">
    <name type="scientific">Polyplosphaeria fusca</name>
    <dbReference type="NCBI Taxonomy" id="682080"/>
    <lineage>
        <taxon>Eukaryota</taxon>
        <taxon>Fungi</taxon>
        <taxon>Dikarya</taxon>
        <taxon>Ascomycota</taxon>
        <taxon>Pezizomycotina</taxon>
        <taxon>Dothideomycetes</taxon>
        <taxon>Pleosporomycetidae</taxon>
        <taxon>Pleosporales</taxon>
        <taxon>Tetraplosphaeriaceae</taxon>
        <taxon>Polyplosphaeria</taxon>
    </lineage>
</organism>
<feature type="coiled-coil region" evidence="1">
    <location>
        <begin position="517"/>
        <end position="551"/>
    </location>
</feature>
<dbReference type="AlphaFoldDB" id="A0A9P4RCP9"/>
<feature type="region of interest" description="Disordered" evidence="2">
    <location>
        <begin position="35"/>
        <end position="108"/>
    </location>
</feature>
<name>A0A9P4RCP9_9PLEO</name>
<evidence type="ECO:0000256" key="2">
    <source>
        <dbReference type="SAM" id="MobiDB-lite"/>
    </source>
</evidence>
<comment type="caution">
    <text evidence="3">The sequence shown here is derived from an EMBL/GenBank/DDBJ whole genome shotgun (WGS) entry which is preliminary data.</text>
</comment>
<keyword evidence="4" id="KW-1185">Reference proteome</keyword>
<dbReference type="Proteomes" id="UP000799444">
    <property type="component" value="Unassembled WGS sequence"/>
</dbReference>
<dbReference type="EMBL" id="ML996098">
    <property type="protein sequence ID" value="KAF2741067.1"/>
    <property type="molecule type" value="Genomic_DNA"/>
</dbReference>